<dbReference type="GO" id="GO:0032259">
    <property type="term" value="P:methylation"/>
    <property type="evidence" value="ECO:0007669"/>
    <property type="project" value="UniProtKB-KW"/>
</dbReference>
<sequence length="278" mass="31930">MIEPSDNSREFRQPWTDETVQRFWTYEGKRGGGADRFFSYHYGPTLLTIAKGLGMLQGRILDYGAAHGLLVKQLLDQTEAEIEALEFGQQSVHTLNEQFQQHTRWRGARDASQPLSESGIADTAFCCEVVEHLTNEQFDATLNQIFDQLKPGGQLLLTTPHAEDLMKSVVYCPFCESEFHNMQHVRSVQRQDLINRLTRSGYDIEFCDSVEFDKLAMCLKRRPWRDWSINYLLRLARFSWLRMTTFGVPQKGSTYLQWIADSAGPNLIAIARKPTDSP</sequence>
<dbReference type="SUPFAM" id="SSF53335">
    <property type="entry name" value="S-adenosyl-L-methionine-dependent methyltransferases"/>
    <property type="match status" value="1"/>
</dbReference>
<keyword evidence="2" id="KW-1185">Reference proteome</keyword>
<gene>
    <name evidence="1" type="ordered locus">Plabr_0878</name>
</gene>
<accession>F0SIB2</accession>
<evidence type="ECO:0000313" key="1">
    <source>
        <dbReference type="EMBL" id="ADY58501.1"/>
    </source>
</evidence>
<keyword evidence="1" id="KW-0808">Transferase</keyword>
<proteinExistence type="predicted"/>
<dbReference type="Pfam" id="PF13489">
    <property type="entry name" value="Methyltransf_23"/>
    <property type="match status" value="1"/>
</dbReference>
<dbReference type="HOGENOM" id="CLU_1000715_0_0_0"/>
<dbReference type="RefSeq" id="WP_013627241.1">
    <property type="nucleotide sequence ID" value="NC_015174.1"/>
</dbReference>
<dbReference type="GO" id="GO:0008168">
    <property type="term" value="F:methyltransferase activity"/>
    <property type="evidence" value="ECO:0007669"/>
    <property type="project" value="UniProtKB-KW"/>
</dbReference>
<keyword evidence="1" id="KW-0489">Methyltransferase</keyword>
<dbReference type="EMBL" id="CP002546">
    <property type="protein sequence ID" value="ADY58501.1"/>
    <property type="molecule type" value="Genomic_DNA"/>
</dbReference>
<organism evidence="1 2">
    <name type="scientific">Rubinisphaera brasiliensis (strain ATCC 49424 / DSM 5305 / JCM 21570 / IAM 15109 / NBRC 103401 / IFAM 1448)</name>
    <name type="common">Planctomyces brasiliensis</name>
    <dbReference type="NCBI Taxonomy" id="756272"/>
    <lineage>
        <taxon>Bacteria</taxon>
        <taxon>Pseudomonadati</taxon>
        <taxon>Planctomycetota</taxon>
        <taxon>Planctomycetia</taxon>
        <taxon>Planctomycetales</taxon>
        <taxon>Planctomycetaceae</taxon>
        <taxon>Rubinisphaera</taxon>
    </lineage>
</organism>
<protein>
    <submittedName>
        <fullName evidence="1">Methyltransferase type 12</fullName>
    </submittedName>
</protein>
<dbReference type="KEGG" id="pbs:Plabr_0878"/>
<evidence type="ECO:0000313" key="2">
    <source>
        <dbReference type="Proteomes" id="UP000006860"/>
    </source>
</evidence>
<dbReference type="eggNOG" id="COG2227">
    <property type="taxonomic scope" value="Bacteria"/>
</dbReference>
<dbReference type="Gene3D" id="3.40.50.150">
    <property type="entry name" value="Vaccinia Virus protein VP39"/>
    <property type="match status" value="1"/>
</dbReference>
<reference evidence="2" key="1">
    <citation type="submission" date="2011-02" db="EMBL/GenBank/DDBJ databases">
        <title>The complete genome of Planctomyces brasiliensis DSM 5305.</title>
        <authorList>
            <person name="Lucas S."/>
            <person name="Copeland A."/>
            <person name="Lapidus A."/>
            <person name="Bruce D."/>
            <person name="Goodwin L."/>
            <person name="Pitluck S."/>
            <person name="Kyrpides N."/>
            <person name="Mavromatis K."/>
            <person name="Pagani I."/>
            <person name="Ivanova N."/>
            <person name="Ovchinnikova G."/>
            <person name="Lu M."/>
            <person name="Detter J.C."/>
            <person name="Han C."/>
            <person name="Land M."/>
            <person name="Hauser L."/>
            <person name="Markowitz V."/>
            <person name="Cheng J.-F."/>
            <person name="Hugenholtz P."/>
            <person name="Woyke T."/>
            <person name="Wu D."/>
            <person name="Tindall B."/>
            <person name="Pomrenke H.G."/>
            <person name="Brambilla E."/>
            <person name="Klenk H.-P."/>
            <person name="Eisen J.A."/>
        </authorList>
    </citation>
    <scope>NUCLEOTIDE SEQUENCE [LARGE SCALE GENOMIC DNA]</scope>
    <source>
        <strain evidence="2">ATCC 49424 / DSM 5305 / JCM 21570 / NBRC 103401 / IFAM 1448</strain>
    </source>
</reference>
<dbReference type="InterPro" id="IPR029063">
    <property type="entry name" value="SAM-dependent_MTases_sf"/>
</dbReference>
<dbReference type="STRING" id="756272.Plabr_0878"/>
<dbReference type="OrthoDB" id="291554at2"/>
<dbReference type="AlphaFoldDB" id="F0SIB2"/>
<name>F0SIB2_RUBBR</name>
<dbReference type="Proteomes" id="UP000006860">
    <property type="component" value="Chromosome"/>
</dbReference>